<accession>A0A4P7IC44</accession>
<dbReference type="InterPro" id="IPR009078">
    <property type="entry name" value="Ferritin-like_SF"/>
</dbReference>
<name>A0A4P7IC44_9ACTN</name>
<dbReference type="RefSeq" id="WP_135266115.1">
    <property type="nucleotide sequence ID" value="NZ_CP038436.1"/>
</dbReference>
<evidence type="ECO:0000313" key="2">
    <source>
        <dbReference type="EMBL" id="QBX54140.1"/>
    </source>
</evidence>
<dbReference type="Pfam" id="PF14530">
    <property type="entry name" value="DUF4439"/>
    <property type="match status" value="1"/>
</dbReference>
<gene>
    <name evidence="2" type="ORF">EXE58_00730</name>
</gene>
<dbReference type="Gene3D" id="1.20.1260.10">
    <property type="match status" value="1"/>
</dbReference>
<evidence type="ECO:0000259" key="1">
    <source>
        <dbReference type="Pfam" id="PF14530"/>
    </source>
</evidence>
<protein>
    <submittedName>
        <fullName evidence="2">DUF4439 domain-containing protein</fullName>
    </submittedName>
</protein>
<keyword evidence="3" id="KW-1185">Reference proteome</keyword>
<dbReference type="InterPro" id="IPR029447">
    <property type="entry name" value="DUF4439"/>
</dbReference>
<organism evidence="2 3">
    <name type="scientific">Nocardioides seonyuensis</name>
    <dbReference type="NCBI Taxonomy" id="2518371"/>
    <lineage>
        <taxon>Bacteria</taxon>
        <taxon>Bacillati</taxon>
        <taxon>Actinomycetota</taxon>
        <taxon>Actinomycetes</taxon>
        <taxon>Propionibacteriales</taxon>
        <taxon>Nocardioidaceae</taxon>
        <taxon>Nocardioides</taxon>
    </lineage>
</organism>
<dbReference type="Proteomes" id="UP000294853">
    <property type="component" value="Chromosome"/>
</dbReference>
<dbReference type="AlphaFoldDB" id="A0A4P7IC44"/>
<dbReference type="InterPro" id="IPR012347">
    <property type="entry name" value="Ferritin-like"/>
</dbReference>
<sequence>MTPASAMQDALRAEHAALYVHGVLGARTSASAEPELFAAITAAYRRHRARRDRLRTFLRDVGAEPVPAEVAYESPAGLGSAAGVRSAAADLERTSAEVMAALVAQTTAAVRRWAAAELVWSATWHVALGEDPSTWPGAPELEARAGN</sequence>
<proteinExistence type="predicted"/>
<feature type="domain" description="DUF4439" evidence="1">
    <location>
        <begin position="6"/>
        <end position="139"/>
    </location>
</feature>
<dbReference type="OrthoDB" id="5195580at2"/>
<dbReference type="EMBL" id="CP038436">
    <property type="protein sequence ID" value="QBX54140.1"/>
    <property type="molecule type" value="Genomic_DNA"/>
</dbReference>
<dbReference type="KEGG" id="nsn:EXE58_00730"/>
<dbReference type="SUPFAM" id="SSF47240">
    <property type="entry name" value="Ferritin-like"/>
    <property type="match status" value="1"/>
</dbReference>
<evidence type="ECO:0000313" key="3">
    <source>
        <dbReference type="Proteomes" id="UP000294853"/>
    </source>
</evidence>
<reference evidence="2 3" key="1">
    <citation type="submission" date="2019-03" db="EMBL/GenBank/DDBJ databases">
        <title>Three New Species of Nocardioides, Nocardioides euryhalodurans sp. nov., Nocardioides seonyuensis sp. nov. and Nocardioides eburneoflavus sp. nov. Iolated from Soil.</title>
        <authorList>
            <person name="Roh S.G."/>
            <person name="Lee C."/>
            <person name="Kim M.-K."/>
            <person name="Kim S.B."/>
        </authorList>
    </citation>
    <scope>NUCLEOTIDE SEQUENCE [LARGE SCALE GENOMIC DNA]</scope>
    <source>
        <strain evidence="2 3">MMS17-SY207-3</strain>
    </source>
</reference>